<dbReference type="OMA" id="CYSATWS"/>
<feature type="transmembrane region" description="Helical" evidence="3">
    <location>
        <begin position="341"/>
        <end position="361"/>
    </location>
</feature>
<dbReference type="InterPro" id="IPR011701">
    <property type="entry name" value="MFS"/>
</dbReference>
<feature type="transmembrane region" description="Helical" evidence="3">
    <location>
        <begin position="167"/>
        <end position="185"/>
    </location>
</feature>
<dbReference type="HOGENOM" id="CLU_001265_1_2_1"/>
<evidence type="ECO:0008006" key="6">
    <source>
        <dbReference type="Google" id="ProtNLM"/>
    </source>
</evidence>
<feature type="transmembrane region" description="Helical" evidence="3">
    <location>
        <begin position="256"/>
        <end position="274"/>
    </location>
</feature>
<comment type="subcellular location">
    <subcellularLocation>
        <location evidence="1">Membrane</location>
        <topology evidence="1">Multi-pass membrane protein</topology>
    </subcellularLocation>
</comment>
<comment type="similarity">
    <text evidence="2">Belongs to the major facilitator superfamily. Monocarboxylate porter (TC 2.A.1.13) family.</text>
</comment>
<evidence type="ECO:0000313" key="5">
    <source>
        <dbReference type="Proteomes" id="UP000009131"/>
    </source>
</evidence>
<gene>
    <name evidence="4" type="primary">Mo01171</name>
    <name evidence="4" type="ORF">E5Q_01171</name>
</gene>
<keyword evidence="3" id="KW-0472">Membrane</keyword>
<feature type="transmembrane region" description="Helical" evidence="3">
    <location>
        <begin position="223"/>
        <end position="244"/>
    </location>
</feature>
<proteinExistence type="inferred from homology"/>
<dbReference type="PANTHER" id="PTHR11360:SF287">
    <property type="entry name" value="MFS MONOCARBOXYLATE TRANSPORTER"/>
    <property type="match status" value="1"/>
</dbReference>
<dbReference type="GO" id="GO:0016020">
    <property type="term" value="C:membrane"/>
    <property type="evidence" value="ECO:0007669"/>
    <property type="project" value="UniProtKB-SubCell"/>
</dbReference>
<feature type="transmembrane region" description="Helical" evidence="3">
    <location>
        <begin position="133"/>
        <end position="155"/>
    </location>
</feature>
<feature type="transmembrane region" description="Helical" evidence="3">
    <location>
        <begin position="191"/>
        <end position="211"/>
    </location>
</feature>
<keyword evidence="3" id="KW-1133">Transmembrane helix</keyword>
<feature type="transmembrane region" description="Helical" evidence="3">
    <location>
        <begin position="368"/>
        <end position="388"/>
    </location>
</feature>
<evidence type="ECO:0000256" key="2">
    <source>
        <dbReference type="ARBA" id="ARBA00006727"/>
    </source>
</evidence>
<sequence length="504" mass="53144">MAITCARDVHSVPPIHASSLSSRETPTAKTARTSDIVESVDSASFVSAPSSIVPSPLRTSVDDRSEVDSEAARYPPRSITFELPPVDRGRGAWQYLIASFFIEATIWGTPNSYGVFLAAYLDRPIAKSAGATTLLPLVGVLSSGLMYLLSPLIFAYINRFPGHRKRLSWSGAIICASSLVISSFAKSAFQLVLTQGASYAIGGALIYYVNIASLSEWWVAKRGMANGIVFAGTAAGGLILPFVLNALIDRFGLERALQSLGVFTGLALACLLPLTRNRVPLSKATGAPHATYGFASFPVRNKALWIYFLANLLNSMAYFIPALWLPAFASALGLPASDGTAALAAINAAAVVSRIGLGFLSDRKSPHIIGGLTAMSSAAAILLIWGIASVTFAWLLVFAIAFGALAGGYTSLWAASIREVAKDDAQATVLIYGIFSLTRGIGDVLVAPITAALFQSGTHISGRIGLGVDPGYASIILFAGGVMALGSFVEVLGLYVQRKQRKEQ</sequence>
<dbReference type="GO" id="GO:0022857">
    <property type="term" value="F:transmembrane transporter activity"/>
    <property type="evidence" value="ECO:0007669"/>
    <property type="project" value="InterPro"/>
</dbReference>
<accession>G7DVA9</accession>
<evidence type="ECO:0000313" key="4">
    <source>
        <dbReference type="EMBL" id="GAA94519.1"/>
    </source>
</evidence>
<dbReference type="Gene3D" id="1.20.1250.20">
    <property type="entry name" value="MFS general substrate transporter like domains"/>
    <property type="match status" value="2"/>
</dbReference>
<dbReference type="InParanoid" id="G7DVA9"/>
<dbReference type="OrthoDB" id="2213137at2759"/>
<dbReference type="EMBL" id="BABT02000037">
    <property type="protein sequence ID" value="GAA94519.1"/>
    <property type="molecule type" value="Genomic_DNA"/>
</dbReference>
<reference evidence="4 5" key="2">
    <citation type="journal article" date="2012" name="Open Biol.">
        <title>Characteristics of nucleosomes and linker DNA regions on the genome of the basidiomycete Mixia osmundae revealed by mono- and dinucleosome mapping.</title>
        <authorList>
            <person name="Nishida H."/>
            <person name="Kondo S."/>
            <person name="Matsumoto T."/>
            <person name="Suzuki Y."/>
            <person name="Yoshikawa H."/>
            <person name="Taylor T.D."/>
            <person name="Sugiyama J."/>
        </authorList>
    </citation>
    <scope>NUCLEOTIDE SEQUENCE [LARGE SCALE GENOMIC DNA]</scope>
    <source>
        <strain evidence="5">CBS 9802 / IAM 14324 / JCM 22182 / KY 12970</strain>
    </source>
</reference>
<dbReference type="PANTHER" id="PTHR11360">
    <property type="entry name" value="MONOCARBOXYLATE TRANSPORTER"/>
    <property type="match status" value="1"/>
</dbReference>
<feature type="transmembrane region" description="Helical" evidence="3">
    <location>
        <begin position="95"/>
        <end position="121"/>
    </location>
</feature>
<dbReference type="InterPro" id="IPR050327">
    <property type="entry name" value="Proton-linked_MCT"/>
</dbReference>
<dbReference type="Proteomes" id="UP000009131">
    <property type="component" value="Unassembled WGS sequence"/>
</dbReference>
<dbReference type="InterPro" id="IPR036259">
    <property type="entry name" value="MFS_trans_sf"/>
</dbReference>
<dbReference type="AlphaFoldDB" id="G7DVA9"/>
<protein>
    <recommendedName>
        <fullName evidence="6">Major facilitator superfamily (MFS) profile domain-containing protein</fullName>
    </recommendedName>
</protein>
<organism evidence="4 5">
    <name type="scientific">Mixia osmundae (strain CBS 9802 / IAM 14324 / JCM 22182 / KY 12970)</name>
    <dbReference type="NCBI Taxonomy" id="764103"/>
    <lineage>
        <taxon>Eukaryota</taxon>
        <taxon>Fungi</taxon>
        <taxon>Dikarya</taxon>
        <taxon>Basidiomycota</taxon>
        <taxon>Pucciniomycotina</taxon>
        <taxon>Mixiomycetes</taxon>
        <taxon>Mixiales</taxon>
        <taxon>Mixiaceae</taxon>
        <taxon>Mixia</taxon>
    </lineage>
</organism>
<feature type="transmembrane region" description="Helical" evidence="3">
    <location>
        <begin position="474"/>
        <end position="496"/>
    </location>
</feature>
<reference evidence="4 5" key="1">
    <citation type="journal article" date="2011" name="J. Gen. Appl. Microbiol.">
        <title>Draft genome sequencing of the enigmatic basidiomycete Mixia osmundae.</title>
        <authorList>
            <person name="Nishida H."/>
            <person name="Nagatsuka Y."/>
            <person name="Sugiyama J."/>
        </authorList>
    </citation>
    <scope>NUCLEOTIDE SEQUENCE [LARGE SCALE GENOMIC DNA]</scope>
    <source>
        <strain evidence="5">CBS 9802 / IAM 14324 / JCM 22182 / KY 12970</strain>
    </source>
</reference>
<dbReference type="SUPFAM" id="SSF103473">
    <property type="entry name" value="MFS general substrate transporter"/>
    <property type="match status" value="1"/>
</dbReference>
<feature type="transmembrane region" description="Helical" evidence="3">
    <location>
        <begin position="429"/>
        <end position="454"/>
    </location>
</feature>
<name>G7DVA9_MIXOS</name>
<keyword evidence="3" id="KW-0812">Transmembrane</keyword>
<dbReference type="eggNOG" id="KOG2504">
    <property type="taxonomic scope" value="Eukaryota"/>
</dbReference>
<feature type="transmembrane region" description="Helical" evidence="3">
    <location>
        <begin position="394"/>
        <end position="417"/>
    </location>
</feature>
<evidence type="ECO:0000256" key="1">
    <source>
        <dbReference type="ARBA" id="ARBA00004141"/>
    </source>
</evidence>
<feature type="transmembrane region" description="Helical" evidence="3">
    <location>
        <begin position="304"/>
        <end position="329"/>
    </location>
</feature>
<evidence type="ECO:0000256" key="3">
    <source>
        <dbReference type="SAM" id="Phobius"/>
    </source>
</evidence>
<dbReference type="RefSeq" id="XP_014570362.1">
    <property type="nucleotide sequence ID" value="XM_014714876.1"/>
</dbReference>
<dbReference type="Pfam" id="PF07690">
    <property type="entry name" value="MFS_1"/>
    <property type="match status" value="1"/>
</dbReference>
<keyword evidence="5" id="KW-1185">Reference proteome</keyword>
<comment type="caution">
    <text evidence="4">The sequence shown here is derived from an EMBL/GenBank/DDBJ whole genome shotgun (WGS) entry which is preliminary data.</text>
</comment>